<dbReference type="Pfam" id="PF01471">
    <property type="entry name" value="PG_binding_1"/>
    <property type="match status" value="1"/>
</dbReference>
<evidence type="ECO:0000259" key="2">
    <source>
        <dbReference type="Pfam" id="PF01471"/>
    </source>
</evidence>
<dbReference type="InterPro" id="IPR036366">
    <property type="entry name" value="PGBDSf"/>
</dbReference>
<dbReference type="InterPro" id="IPR002477">
    <property type="entry name" value="Peptidoglycan-bd-like"/>
</dbReference>
<dbReference type="Gene3D" id="1.10.101.10">
    <property type="entry name" value="PGBD-like superfamily/PGBD"/>
    <property type="match status" value="1"/>
</dbReference>
<comment type="caution">
    <text evidence="3">The sequence shown here is derived from an EMBL/GenBank/DDBJ whole genome shotgun (WGS) entry which is preliminary data.</text>
</comment>
<organism evidence="3 4">
    <name type="scientific">Candidatus Sungiibacteriota bacterium</name>
    <dbReference type="NCBI Taxonomy" id="2750080"/>
    <lineage>
        <taxon>Bacteria</taxon>
        <taxon>Candidatus Sungiibacteriota</taxon>
    </lineage>
</organism>
<reference evidence="3" key="1">
    <citation type="submission" date="2020-07" db="EMBL/GenBank/DDBJ databases">
        <title>Huge and variable diversity of episymbiotic CPR bacteria and DPANN archaea in groundwater ecosystems.</title>
        <authorList>
            <person name="He C.Y."/>
            <person name="Keren R."/>
            <person name="Whittaker M."/>
            <person name="Farag I.F."/>
            <person name="Doudna J."/>
            <person name="Cate J.H.D."/>
            <person name="Banfield J.F."/>
        </authorList>
    </citation>
    <scope>NUCLEOTIDE SEQUENCE</scope>
    <source>
        <strain evidence="3">NC_groundwater_193_Ag_S-0.1um_51_7</strain>
    </source>
</reference>
<feature type="domain" description="Peptidoglycan binding-like" evidence="2">
    <location>
        <begin position="64"/>
        <end position="118"/>
    </location>
</feature>
<feature type="signal peptide" evidence="1">
    <location>
        <begin position="1"/>
        <end position="24"/>
    </location>
</feature>
<evidence type="ECO:0000313" key="3">
    <source>
        <dbReference type="EMBL" id="MBI2097097.1"/>
    </source>
</evidence>
<dbReference type="InterPro" id="IPR036365">
    <property type="entry name" value="PGBD-like_sf"/>
</dbReference>
<evidence type="ECO:0000313" key="4">
    <source>
        <dbReference type="Proteomes" id="UP000724148"/>
    </source>
</evidence>
<evidence type="ECO:0000256" key="1">
    <source>
        <dbReference type="SAM" id="SignalP"/>
    </source>
</evidence>
<dbReference type="AlphaFoldDB" id="A0A931SDW9"/>
<gene>
    <name evidence="3" type="ORF">HYT40_03045</name>
</gene>
<dbReference type="Proteomes" id="UP000724148">
    <property type="component" value="Unassembled WGS sequence"/>
</dbReference>
<sequence>MTKKLLIVSLMLFGLVVGVVSVSAQNVATSIQPTGSVPLISSGSVDSSAIAEVNLASGTRSVHVKKVQEALKSLGYLASDLETTEYLGPKTKEAITNFQRAQGLPATGFFGPATRAALKKGLQGSGGDRAVIDRNVDIACMKTVVEKRENALLSAYDIYAGKIRAARETRKIDLLAAWSIQDPKERHTAIKAAWDKYSQGTKTATIEWNQSRKTIWAQSYQEAKNCRASAVETQDLEKVEVAE</sequence>
<proteinExistence type="predicted"/>
<protein>
    <submittedName>
        <fullName evidence="3">Peptidoglycan-binding protein</fullName>
    </submittedName>
</protein>
<keyword evidence="1" id="KW-0732">Signal</keyword>
<dbReference type="SUPFAM" id="SSF47090">
    <property type="entry name" value="PGBD-like"/>
    <property type="match status" value="1"/>
</dbReference>
<accession>A0A931SDW9</accession>
<feature type="chain" id="PRO_5037841713" evidence="1">
    <location>
        <begin position="25"/>
        <end position="243"/>
    </location>
</feature>
<dbReference type="EMBL" id="JACOZA010000080">
    <property type="protein sequence ID" value="MBI2097097.1"/>
    <property type="molecule type" value="Genomic_DNA"/>
</dbReference>
<name>A0A931SDW9_9BACT</name>